<gene>
    <name evidence="1" type="ORF">L6452_09370</name>
</gene>
<reference evidence="2" key="1">
    <citation type="journal article" date="2022" name="Mol. Ecol. Resour.">
        <title>The genomes of chicory, endive, great burdock and yacon provide insights into Asteraceae palaeo-polyploidization history and plant inulin production.</title>
        <authorList>
            <person name="Fan W."/>
            <person name="Wang S."/>
            <person name="Wang H."/>
            <person name="Wang A."/>
            <person name="Jiang F."/>
            <person name="Liu H."/>
            <person name="Zhao H."/>
            <person name="Xu D."/>
            <person name="Zhang Y."/>
        </authorList>
    </citation>
    <scope>NUCLEOTIDE SEQUENCE [LARGE SCALE GENOMIC DNA]</scope>
    <source>
        <strain evidence="2">cv. Niubang</strain>
    </source>
</reference>
<organism evidence="1 2">
    <name type="scientific">Arctium lappa</name>
    <name type="common">Greater burdock</name>
    <name type="synonym">Lappa major</name>
    <dbReference type="NCBI Taxonomy" id="4217"/>
    <lineage>
        <taxon>Eukaryota</taxon>
        <taxon>Viridiplantae</taxon>
        <taxon>Streptophyta</taxon>
        <taxon>Embryophyta</taxon>
        <taxon>Tracheophyta</taxon>
        <taxon>Spermatophyta</taxon>
        <taxon>Magnoliopsida</taxon>
        <taxon>eudicotyledons</taxon>
        <taxon>Gunneridae</taxon>
        <taxon>Pentapetalae</taxon>
        <taxon>asterids</taxon>
        <taxon>campanulids</taxon>
        <taxon>Asterales</taxon>
        <taxon>Asteraceae</taxon>
        <taxon>Carduoideae</taxon>
        <taxon>Cardueae</taxon>
        <taxon>Arctiinae</taxon>
        <taxon>Arctium</taxon>
    </lineage>
</organism>
<comment type="caution">
    <text evidence="1">The sequence shown here is derived from an EMBL/GenBank/DDBJ whole genome shotgun (WGS) entry which is preliminary data.</text>
</comment>
<dbReference type="EMBL" id="CM042049">
    <property type="protein sequence ID" value="KAI3746928.1"/>
    <property type="molecule type" value="Genomic_DNA"/>
</dbReference>
<reference evidence="1 2" key="2">
    <citation type="journal article" date="2022" name="Mol. Ecol. Resour.">
        <title>The genomes of chicory, endive, great burdock and yacon provide insights into Asteraceae paleo-polyploidization history and plant inulin production.</title>
        <authorList>
            <person name="Fan W."/>
            <person name="Wang S."/>
            <person name="Wang H."/>
            <person name="Wang A."/>
            <person name="Jiang F."/>
            <person name="Liu H."/>
            <person name="Zhao H."/>
            <person name="Xu D."/>
            <person name="Zhang Y."/>
        </authorList>
    </citation>
    <scope>NUCLEOTIDE SEQUENCE [LARGE SCALE GENOMIC DNA]</scope>
    <source>
        <strain evidence="2">cv. Niubang</strain>
    </source>
</reference>
<accession>A0ACB9DKP9</accession>
<evidence type="ECO:0000313" key="2">
    <source>
        <dbReference type="Proteomes" id="UP001055879"/>
    </source>
</evidence>
<protein>
    <submittedName>
        <fullName evidence="1">Uncharacterized protein</fullName>
    </submittedName>
</protein>
<sequence length="469" mass="53631">MAVTYPQAAKSLEWCKVMQEELQAMEDNKTWSVVRLPEGNNTTGCRWVYKLKFGSDEKIERHKARLVAKGFHQQEGVDFVDTFSSITKMVTVKTMLSIAVVEGWDLLPLDVNNAFLNGDLHEEVYMEIPLGYEINKDSFEPNSKADYTLFFKWSGKDFIALLVYVDDIIIMGASSLLLQDFKNRLSSDFKLKDLGILKYFLGLEVARSKTGIFVSQRHYTLKLLEDDGLLASKPSKTPMDPNVLLNDRDGDVLEDTSQYKRLIGRLLYLTMTRPDISFVVHKLSQFVSSPRTPHLKVARHLLCYLKQNPGHGVLFSTNSSYKIQTYRDSDWGNCIDSRLLVMGYCIFLGDSLISWKSKKQLIVSRSSTEAEYRAMAITACEIVWIRQLLKDFVRMSSREALAIGTDVKPPVVFKGKYEQWKDIFLDFIDRNDLGDYIRKSLKEGIMTPPTKVLTVAGENGEEEEKEHTE</sequence>
<name>A0ACB9DKP9_ARCLA</name>
<evidence type="ECO:0000313" key="1">
    <source>
        <dbReference type="EMBL" id="KAI3746928.1"/>
    </source>
</evidence>
<proteinExistence type="predicted"/>
<keyword evidence="2" id="KW-1185">Reference proteome</keyword>
<dbReference type="Proteomes" id="UP001055879">
    <property type="component" value="Linkage Group LG03"/>
</dbReference>